<dbReference type="Gene3D" id="2.40.440.10">
    <property type="entry name" value="L,D-transpeptidase catalytic domain-like"/>
    <property type="match status" value="1"/>
</dbReference>
<dbReference type="Gene3D" id="2.60.40.3710">
    <property type="match status" value="1"/>
</dbReference>
<dbReference type="PROSITE" id="PS51257">
    <property type="entry name" value="PROKAR_LIPOPROTEIN"/>
    <property type="match status" value="1"/>
</dbReference>
<comment type="pathway">
    <text evidence="7">Glycan biosynthesis.</text>
</comment>
<dbReference type="GO" id="GO:0071555">
    <property type="term" value="P:cell wall organization"/>
    <property type="evidence" value="ECO:0007669"/>
    <property type="project" value="UniProtKB-UniRule"/>
</dbReference>
<keyword evidence="2" id="KW-0808">Transferase</keyword>
<evidence type="ECO:0000256" key="6">
    <source>
        <dbReference type="ARBA" id="ARBA00023316"/>
    </source>
</evidence>
<dbReference type="EMBL" id="JAVDXW010000001">
    <property type="protein sequence ID" value="MDR7302332.1"/>
    <property type="molecule type" value="Genomic_DNA"/>
</dbReference>
<dbReference type="InterPro" id="IPR005490">
    <property type="entry name" value="LD_TPept_cat_dom"/>
</dbReference>
<gene>
    <name evidence="11" type="ORF">JOF55_002513</name>
</gene>
<dbReference type="CDD" id="cd16913">
    <property type="entry name" value="YkuD_like"/>
    <property type="match status" value="1"/>
</dbReference>
<dbReference type="Pfam" id="PF17964">
    <property type="entry name" value="Big_10"/>
    <property type="match status" value="1"/>
</dbReference>
<evidence type="ECO:0000256" key="3">
    <source>
        <dbReference type="ARBA" id="ARBA00022960"/>
    </source>
</evidence>
<keyword evidence="4 8" id="KW-0573">Peptidoglycan synthesis</keyword>
<feature type="region of interest" description="Disordered" evidence="9">
    <location>
        <begin position="32"/>
        <end position="53"/>
    </location>
</feature>
<keyword evidence="3 8" id="KW-0133">Cell shape</keyword>
<evidence type="ECO:0000256" key="8">
    <source>
        <dbReference type="PROSITE-ProRule" id="PRU01373"/>
    </source>
</evidence>
<evidence type="ECO:0000256" key="9">
    <source>
        <dbReference type="SAM" id="MobiDB-lite"/>
    </source>
</evidence>
<dbReference type="GO" id="GO:0008360">
    <property type="term" value="P:regulation of cell shape"/>
    <property type="evidence" value="ECO:0007669"/>
    <property type="project" value="UniProtKB-UniRule"/>
</dbReference>
<dbReference type="GO" id="GO:0018104">
    <property type="term" value="P:peptidoglycan-protein cross-linking"/>
    <property type="evidence" value="ECO:0007669"/>
    <property type="project" value="TreeGrafter"/>
</dbReference>
<evidence type="ECO:0000256" key="1">
    <source>
        <dbReference type="ARBA" id="ARBA00004752"/>
    </source>
</evidence>
<evidence type="ECO:0000256" key="7">
    <source>
        <dbReference type="ARBA" id="ARBA00060592"/>
    </source>
</evidence>
<proteinExistence type="predicted"/>
<feature type="active site" description="Proton donor/acceptor" evidence="8">
    <location>
        <position position="325"/>
    </location>
</feature>
<dbReference type="GO" id="GO:0016746">
    <property type="term" value="F:acyltransferase activity"/>
    <property type="evidence" value="ECO:0007669"/>
    <property type="project" value="UniProtKB-KW"/>
</dbReference>
<evidence type="ECO:0000313" key="11">
    <source>
        <dbReference type="EMBL" id="MDR7302332.1"/>
    </source>
</evidence>
<feature type="compositionally biased region" description="Polar residues" evidence="9">
    <location>
        <begin position="41"/>
        <end position="53"/>
    </location>
</feature>
<evidence type="ECO:0000313" key="12">
    <source>
        <dbReference type="Proteomes" id="UP001180845"/>
    </source>
</evidence>
<dbReference type="InterPro" id="IPR038063">
    <property type="entry name" value="Transpep_catalytic_dom"/>
</dbReference>
<evidence type="ECO:0000256" key="5">
    <source>
        <dbReference type="ARBA" id="ARBA00023315"/>
    </source>
</evidence>
<name>A0AAE3ZFK1_9ACTN</name>
<dbReference type="PANTHER" id="PTHR30582:SF2">
    <property type="entry name" value="L,D-TRANSPEPTIDASE YCIB-RELATED"/>
    <property type="match status" value="1"/>
</dbReference>
<dbReference type="InterPro" id="IPR041280">
    <property type="entry name" value="Big_10"/>
</dbReference>
<sequence>MNSERRSRVRPLWVVLSGMLAAVLLVSGCGAGSGGSGGGATNPSSQEAAPTAQVTLEPAEGATEVNPTEPVTVSVAHGRLEQVTLTNESGEKVQGTLAEDGTSWQTSEVLGYGKTYTWSGSAVGENGKTVPVRGSFTTVQPKEVVRATITPVDGVTRGIAIPIMIEFDAPVENKAAVQRALEVNASEEVKGAWAWLNDKKVHWRPKEYWPAHTEVSVEANLYGLHYGSGKYGKADLTTEFSIGRAQVVKADVDTHRIVVMRSGEQVASYPASYGRPGNPDLHTHNGTYMVMAKHPVEIMDNPQYGYTDVKKKWAVRISNHGEFIHENEENRANIGERNTSHGCINLTNADAKQYFDSAMRGDPVEVTGSSTSMPPRYAVYDWMLSWEQWQAKSAL</sequence>
<keyword evidence="6 8" id="KW-0961">Cell wall biogenesis/degradation</keyword>
<evidence type="ECO:0000256" key="2">
    <source>
        <dbReference type="ARBA" id="ARBA00022679"/>
    </source>
</evidence>
<feature type="active site" description="Nucleophile" evidence="8">
    <location>
        <position position="343"/>
    </location>
</feature>
<evidence type="ECO:0000259" key="10">
    <source>
        <dbReference type="PROSITE" id="PS52029"/>
    </source>
</evidence>
<dbReference type="Proteomes" id="UP001180845">
    <property type="component" value="Unassembled WGS sequence"/>
</dbReference>
<dbReference type="InterPro" id="IPR050979">
    <property type="entry name" value="LD-transpeptidase"/>
</dbReference>
<keyword evidence="12" id="KW-1185">Reference proteome</keyword>
<keyword evidence="11" id="KW-0449">Lipoprotein</keyword>
<dbReference type="PROSITE" id="PS52029">
    <property type="entry name" value="LD_TPASE"/>
    <property type="match status" value="1"/>
</dbReference>
<dbReference type="CDD" id="cd13432">
    <property type="entry name" value="LDT_IgD_like_2"/>
    <property type="match status" value="1"/>
</dbReference>
<dbReference type="GO" id="GO:0005576">
    <property type="term" value="C:extracellular region"/>
    <property type="evidence" value="ECO:0007669"/>
    <property type="project" value="TreeGrafter"/>
</dbReference>
<organism evidence="11 12">
    <name type="scientific">Haloactinomyces albus</name>
    <dbReference type="NCBI Taxonomy" id="1352928"/>
    <lineage>
        <taxon>Bacteria</taxon>
        <taxon>Bacillati</taxon>
        <taxon>Actinomycetota</taxon>
        <taxon>Actinomycetes</taxon>
        <taxon>Actinopolysporales</taxon>
        <taxon>Actinopolysporaceae</taxon>
        <taxon>Haloactinomyces</taxon>
    </lineage>
</organism>
<evidence type="ECO:0000256" key="4">
    <source>
        <dbReference type="ARBA" id="ARBA00022984"/>
    </source>
</evidence>
<keyword evidence="5" id="KW-0012">Acyltransferase</keyword>
<dbReference type="FunFam" id="2.60.40.3780:FF:000001">
    <property type="entry name" value="L,D-transpeptidase 2"/>
    <property type="match status" value="1"/>
</dbReference>
<dbReference type="GO" id="GO:0071972">
    <property type="term" value="F:peptidoglycan L,D-transpeptidase activity"/>
    <property type="evidence" value="ECO:0007669"/>
    <property type="project" value="TreeGrafter"/>
</dbReference>
<comment type="caution">
    <text evidence="11">The sequence shown here is derived from an EMBL/GenBank/DDBJ whole genome shotgun (WGS) entry which is preliminary data.</text>
</comment>
<dbReference type="AlphaFoldDB" id="A0AAE3ZFK1"/>
<accession>A0AAE3ZFK1</accession>
<feature type="domain" description="L,D-TPase catalytic" evidence="10">
    <location>
        <begin position="246"/>
        <end position="367"/>
    </location>
</feature>
<comment type="pathway">
    <text evidence="1 8">Cell wall biogenesis; peptidoglycan biosynthesis.</text>
</comment>
<dbReference type="PANTHER" id="PTHR30582">
    <property type="entry name" value="L,D-TRANSPEPTIDASE"/>
    <property type="match status" value="1"/>
</dbReference>
<dbReference type="SUPFAM" id="SSF141523">
    <property type="entry name" value="L,D-transpeptidase catalytic domain-like"/>
    <property type="match status" value="1"/>
</dbReference>
<dbReference type="Gene3D" id="2.60.40.3780">
    <property type="match status" value="1"/>
</dbReference>
<dbReference type="Pfam" id="PF03734">
    <property type="entry name" value="YkuD"/>
    <property type="match status" value="1"/>
</dbReference>
<protein>
    <submittedName>
        <fullName evidence="11">Lipoprotein-anchoring transpeptidase ErfK/SrfK</fullName>
    </submittedName>
</protein>
<reference evidence="11" key="1">
    <citation type="submission" date="2023-07" db="EMBL/GenBank/DDBJ databases">
        <title>Sequencing the genomes of 1000 actinobacteria strains.</title>
        <authorList>
            <person name="Klenk H.-P."/>
        </authorList>
    </citation>
    <scope>NUCLEOTIDE SEQUENCE</scope>
    <source>
        <strain evidence="11">DSM 45977</strain>
    </source>
</reference>